<dbReference type="AlphaFoldDB" id="A0A409VT54"/>
<feature type="compositionally biased region" description="Polar residues" evidence="1">
    <location>
        <begin position="297"/>
        <end position="312"/>
    </location>
</feature>
<gene>
    <name evidence="3" type="ORF">CVT24_001486</name>
</gene>
<dbReference type="Proteomes" id="UP000284842">
    <property type="component" value="Unassembled WGS sequence"/>
</dbReference>
<protein>
    <recommendedName>
        <fullName evidence="2">Protein Zds1 C-terminal domain-containing protein</fullName>
    </recommendedName>
</protein>
<feature type="region of interest" description="Disordered" evidence="1">
    <location>
        <begin position="604"/>
        <end position="916"/>
    </location>
</feature>
<sequence>MAARPLQPSEYEIQREVEALKDLRRRSTTPGALTIDPDLPNQSPPASPTSQYRSTKSLANVVGVAQGPSSTSIPRGSSSDHGQDPEDGRNPDLPNNPADDPFHLFWVPAGLHPEIAPQEFRAFLKEHARSPNTDGSSSERSTSPSSLSTSSSLGRKKSMLSRQYKPKEDDEIEEENIVPLKRNRSLLYPTNPGPQLTISDLQRLEELAEEASQSDDTTRLRSVLRRSLSLNLSPTAIDLMDDMPDMGDEADVPIIVPPPGQILRRTARTKIRKQGMQGDGGGVRFQSRRGAGKMPPTSASSIPEPRTSSEVSSSDHGDTEPPAAIRRYAISDEGPQTTRPDSYSEETSIIDSYIEDDDIPDSQPSSAGTIPITEESPPLVIEDTPPPPAEVIPRPPVEHKPPIAPVPVIHQPQAQRPAAPLSAAEPTQTVRTPSPAEPTYERSPVIQPPPFLNQAPPPQQKKDKKGLFKWGGDKGSKKNGKDREGKDRTSEKEKDSGFSFGSLFGKKKQESEYQSSLTGGTSGRETAQALLGASKSSKNYVPPSSPGLAPGLGGNPYARYPIHVERAIYRLSHIKLANPRRPLYEQVLISNLMFWYLGIINKAQTPTTPTSPSANGNANNKTAEEMEKEANEKEQRERVEREKAEKERLERERQEREQREKEAEMKKKESGRRGSLTKTPAGGPMAGGRRAEMPVKGPQYEMQHRVMEQEYGGYNGQPPRNPNPQMPPANGGPNQYQRGSQPMPYNNSQPPTKQPMPPQSRGPVDPYHHPGAESQSRGLPPGAMAPLDQLGWGPQPMQGPPHSHPQRHPSPDSARRSQSPPSQGPPPMNMHKLNTSQESLGERLPPGVQQRTPGRSLSATASSVVPQVNGVGLRKGNSAHAVSSYDNRRPRTAEGKPQSPEEEDLPLAVWQQQRRK</sequence>
<feature type="compositionally biased region" description="Low complexity" evidence="1">
    <location>
        <begin position="135"/>
        <end position="153"/>
    </location>
</feature>
<dbReference type="GO" id="GO:0010971">
    <property type="term" value="P:positive regulation of G2/M transition of mitotic cell cycle"/>
    <property type="evidence" value="ECO:0007669"/>
    <property type="project" value="TreeGrafter"/>
</dbReference>
<dbReference type="PANTHER" id="PTHR28089:SF1">
    <property type="entry name" value="PROTEIN ZDS1-RELATED"/>
    <property type="match status" value="1"/>
</dbReference>
<feature type="region of interest" description="Disordered" evidence="1">
    <location>
        <begin position="534"/>
        <end position="553"/>
    </location>
</feature>
<dbReference type="GO" id="GO:0030010">
    <property type="term" value="P:establishment of cell polarity"/>
    <property type="evidence" value="ECO:0007669"/>
    <property type="project" value="TreeGrafter"/>
</dbReference>
<dbReference type="STRING" id="181874.A0A409VT54"/>
<keyword evidence="4" id="KW-1185">Reference proteome</keyword>
<feature type="compositionally biased region" description="Polar residues" evidence="1">
    <location>
        <begin position="48"/>
        <end position="58"/>
    </location>
</feature>
<evidence type="ECO:0000259" key="2">
    <source>
        <dbReference type="SMART" id="SM01327"/>
    </source>
</evidence>
<name>A0A409VT54_9AGAR</name>
<evidence type="ECO:0000313" key="4">
    <source>
        <dbReference type="Proteomes" id="UP000284842"/>
    </source>
</evidence>
<dbReference type="SMART" id="SM01327">
    <property type="entry name" value="Zds_C"/>
    <property type="match status" value="1"/>
</dbReference>
<feature type="compositionally biased region" description="Polar residues" evidence="1">
    <location>
        <begin position="849"/>
        <end position="866"/>
    </location>
</feature>
<feature type="compositionally biased region" description="Low complexity" evidence="1">
    <location>
        <begin position="605"/>
        <end position="621"/>
    </location>
</feature>
<feature type="region of interest" description="Disordered" evidence="1">
    <location>
        <begin position="270"/>
        <end position="524"/>
    </location>
</feature>
<dbReference type="EMBL" id="NHTK01005984">
    <property type="protein sequence ID" value="PPQ69470.1"/>
    <property type="molecule type" value="Genomic_DNA"/>
</dbReference>
<proteinExistence type="predicted"/>
<dbReference type="OrthoDB" id="5589766at2759"/>
<organism evidence="3 4">
    <name type="scientific">Panaeolus cyanescens</name>
    <dbReference type="NCBI Taxonomy" id="181874"/>
    <lineage>
        <taxon>Eukaryota</taxon>
        <taxon>Fungi</taxon>
        <taxon>Dikarya</taxon>
        <taxon>Basidiomycota</taxon>
        <taxon>Agaricomycotina</taxon>
        <taxon>Agaricomycetes</taxon>
        <taxon>Agaricomycetidae</taxon>
        <taxon>Agaricales</taxon>
        <taxon>Agaricineae</taxon>
        <taxon>Galeropsidaceae</taxon>
        <taxon>Panaeolus</taxon>
    </lineage>
</organism>
<feature type="compositionally biased region" description="Pro residues" evidence="1">
    <location>
        <begin position="446"/>
        <end position="459"/>
    </location>
</feature>
<feature type="compositionally biased region" description="Basic and acidic residues" evidence="1">
    <location>
        <begin position="81"/>
        <end position="90"/>
    </location>
</feature>
<feature type="compositionally biased region" description="Polar residues" evidence="1">
    <location>
        <begin position="512"/>
        <end position="524"/>
    </location>
</feature>
<dbReference type="InParanoid" id="A0A409VT54"/>
<dbReference type="GO" id="GO:0005737">
    <property type="term" value="C:cytoplasm"/>
    <property type="evidence" value="ECO:0007669"/>
    <property type="project" value="TreeGrafter"/>
</dbReference>
<dbReference type="PANTHER" id="PTHR28089">
    <property type="entry name" value="PROTEIN ZDS1-RELATED"/>
    <property type="match status" value="1"/>
</dbReference>
<feature type="region of interest" description="Disordered" evidence="1">
    <location>
        <begin position="118"/>
        <end position="178"/>
    </location>
</feature>
<feature type="region of interest" description="Disordered" evidence="1">
    <location>
        <begin position="21"/>
        <end position="105"/>
    </location>
</feature>
<dbReference type="InterPro" id="IPR013941">
    <property type="entry name" value="ZDS1_C"/>
</dbReference>
<feature type="compositionally biased region" description="Basic and acidic residues" evidence="1">
    <location>
        <begin position="471"/>
        <end position="496"/>
    </location>
</feature>
<feature type="domain" description="Protein Zds1 C-terminal" evidence="2">
    <location>
        <begin position="548"/>
        <end position="601"/>
    </location>
</feature>
<dbReference type="InterPro" id="IPR040206">
    <property type="entry name" value="Zds1/2"/>
</dbReference>
<comment type="caution">
    <text evidence="3">The sequence shown here is derived from an EMBL/GenBank/DDBJ whole genome shotgun (WGS) entry which is preliminary data.</text>
</comment>
<feature type="compositionally biased region" description="Basic and acidic residues" evidence="1">
    <location>
        <begin position="622"/>
        <end position="672"/>
    </location>
</feature>
<evidence type="ECO:0000256" key="1">
    <source>
        <dbReference type="SAM" id="MobiDB-lite"/>
    </source>
</evidence>
<feature type="compositionally biased region" description="Polar residues" evidence="1">
    <location>
        <begin position="732"/>
        <end position="751"/>
    </location>
</feature>
<reference evidence="3 4" key="1">
    <citation type="journal article" date="2018" name="Evol. Lett.">
        <title>Horizontal gene cluster transfer increased hallucinogenic mushroom diversity.</title>
        <authorList>
            <person name="Reynolds H.T."/>
            <person name="Vijayakumar V."/>
            <person name="Gluck-Thaler E."/>
            <person name="Korotkin H.B."/>
            <person name="Matheny P.B."/>
            <person name="Slot J.C."/>
        </authorList>
    </citation>
    <scope>NUCLEOTIDE SEQUENCE [LARGE SCALE GENOMIC DNA]</scope>
    <source>
        <strain evidence="3 4">2629</strain>
    </source>
</reference>
<accession>A0A409VT54</accession>
<dbReference type="Pfam" id="PF08632">
    <property type="entry name" value="Zds_C"/>
    <property type="match status" value="1"/>
</dbReference>
<feature type="compositionally biased region" description="Pro residues" evidence="1">
    <location>
        <begin position="384"/>
        <end position="395"/>
    </location>
</feature>
<feature type="compositionally biased region" description="Low complexity" evidence="1">
    <location>
        <begin position="67"/>
        <end position="79"/>
    </location>
</feature>
<evidence type="ECO:0000313" key="3">
    <source>
        <dbReference type="EMBL" id="PPQ69470.1"/>
    </source>
</evidence>